<accession>A0A9N8YZV6</accession>
<evidence type="ECO:0000313" key="2">
    <source>
        <dbReference type="Proteomes" id="UP000789375"/>
    </source>
</evidence>
<proteinExistence type="predicted"/>
<reference evidence="1" key="1">
    <citation type="submission" date="2021-06" db="EMBL/GenBank/DDBJ databases">
        <authorList>
            <person name="Kallberg Y."/>
            <person name="Tangrot J."/>
            <person name="Rosling A."/>
        </authorList>
    </citation>
    <scope>NUCLEOTIDE SEQUENCE</scope>
    <source>
        <strain evidence="1">87-6 pot B 2015</strain>
    </source>
</reference>
<protein>
    <submittedName>
        <fullName evidence="1">5317_t:CDS:1</fullName>
    </submittedName>
</protein>
<sequence>MSYRRSKNSNSTVFSTFPSKRNRNKFGLCPTCKSSRPSAHDIYQTLHTWYWNLKDGDGNAVTKSFINADSNDFQSSTPASSRPVTQTHPLAVYTSRLLNFHDLPEPVNALHTTGRRIPITSSVGIVSNDSLEEYRTRQLDDELSFENCFSDRIETVTLSEVTVVSEKEEQYVSRQVNGVFPCEDR</sequence>
<organism evidence="1 2">
    <name type="scientific">Funneliformis mosseae</name>
    <name type="common">Endomycorrhizal fungus</name>
    <name type="synonym">Glomus mosseae</name>
    <dbReference type="NCBI Taxonomy" id="27381"/>
    <lineage>
        <taxon>Eukaryota</taxon>
        <taxon>Fungi</taxon>
        <taxon>Fungi incertae sedis</taxon>
        <taxon>Mucoromycota</taxon>
        <taxon>Glomeromycotina</taxon>
        <taxon>Glomeromycetes</taxon>
        <taxon>Glomerales</taxon>
        <taxon>Glomeraceae</taxon>
        <taxon>Funneliformis</taxon>
    </lineage>
</organism>
<comment type="caution">
    <text evidence="1">The sequence shown here is derived from an EMBL/GenBank/DDBJ whole genome shotgun (WGS) entry which is preliminary data.</text>
</comment>
<keyword evidence="2" id="KW-1185">Reference proteome</keyword>
<dbReference type="AlphaFoldDB" id="A0A9N8YZV6"/>
<gene>
    <name evidence="1" type="ORF">FMOSSE_LOCUS2164</name>
</gene>
<evidence type="ECO:0000313" key="1">
    <source>
        <dbReference type="EMBL" id="CAG8463566.1"/>
    </source>
</evidence>
<name>A0A9N8YZV6_FUNMO</name>
<dbReference type="EMBL" id="CAJVPP010000272">
    <property type="protein sequence ID" value="CAG8463566.1"/>
    <property type="molecule type" value="Genomic_DNA"/>
</dbReference>
<dbReference type="Proteomes" id="UP000789375">
    <property type="component" value="Unassembled WGS sequence"/>
</dbReference>